<dbReference type="PhylomeDB" id="B3NBV4"/>
<dbReference type="OrthoDB" id="6630845at2759"/>
<feature type="compositionally biased region" description="Low complexity" evidence="1">
    <location>
        <begin position="264"/>
        <end position="288"/>
    </location>
</feature>
<evidence type="ECO:0008006" key="5">
    <source>
        <dbReference type="Google" id="ProtNLM"/>
    </source>
</evidence>
<gene>
    <name evidence="3" type="primary">Dere\GG15133</name>
    <name evidence="3" type="synonym">dere_GLEANR_15237</name>
    <name evidence="3" type="synonym">GG15133</name>
    <name evidence="3" type="ORF">Dere_GG15133</name>
</gene>
<feature type="region of interest" description="Disordered" evidence="1">
    <location>
        <begin position="230"/>
        <end position="370"/>
    </location>
</feature>
<reference evidence="3 4" key="2">
    <citation type="journal article" date="2008" name="Bioinformatics">
        <title>Assembly reconciliation.</title>
        <authorList>
            <person name="Zimin A.V."/>
            <person name="Smith D.R."/>
            <person name="Sutton G."/>
            <person name="Yorke J.A."/>
        </authorList>
    </citation>
    <scope>NUCLEOTIDE SEQUENCE [LARGE SCALE GENOMIC DNA]</scope>
    <source>
        <strain evidence="3 4">TSC#14021-0224.01</strain>
    </source>
</reference>
<feature type="compositionally biased region" description="Basic and acidic residues" evidence="1">
    <location>
        <begin position="735"/>
        <end position="751"/>
    </location>
</feature>
<accession>B3NBV4</accession>
<dbReference type="eggNOG" id="ENOG502S72W">
    <property type="taxonomic scope" value="Eukaryota"/>
</dbReference>
<feature type="compositionally biased region" description="Low complexity" evidence="1">
    <location>
        <begin position="66"/>
        <end position="115"/>
    </location>
</feature>
<dbReference type="AlphaFoldDB" id="B3NBV4"/>
<evidence type="ECO:0000256" key="2">
    <source>
        <dbReference type="SAM" id="SignalP"/>
    </source>
</evidence>
<dbReference type="KEGG" id="der:6546048"/>
<feature type="compositionally biased region" description="Basic residues" evidence="1">
    <location>
        <begin position="122"/>
        <end position="133"/>
    </location>
</feature>
<feature type="signal peptide" evidence="2">
    <location>
        <begin position="1"/>
        <end position="18"/>
    </location>
</feature>
<name>B3NBV4_DROER</name>
<dbReference type="Proteomes" id="UP000008711">
    <property type="component" value="Unassembled WGS sequence"/>
</dbReference>
<feature type="region of interest" description="Disordered" evidence="1">
    <location>
        <begin position="175"/>
        <end position="205"/>
    </location>
</feature>
<feature type="compositionally biased region" description="Acidic residues" evidence="1">
    <location>
        <begin position="335"/>
        <end position="346"/>
    </location>
</feature>
<feature type="compositionally biased region" description="Basic and acidic residues" evidence="1">
    <location>
        <begin position="52"/>
        <end position="65"/>
    </location>
</feature>
<keyword evidence="4" id="KW-1185">Reference proteome</keyword>
<keyword evidence="2" id="KW-0732">Signal</keyword>
<feature type="compositionally biased region" description="Polar residues" evidence="1">
    <location>
        <begin position="479"/>
        <end position="497"/>
    </location>
</feature>
<feature type="chain" id="PRO_5002794464" description="DUF4794 domain-containing protein" evidence="2">
    <location>
        <begin position="19"/>
        <end position="921"/>
    </location>
</feature>
<feature type="compositionally biased region" description="Polar residues" evidence="1">
    <location>
        <begin position="179"/>
        <end position="192"/>
    </location>
</feature>
<dbReference type="HOGENOM" id="CLU_306359_0_0_1"/>
<dbReference type="EMBL" id="CH954178">
    <property type="protein sequence ID" value="EDV50771.1"/>
    <property type="molecule type" value="Genomic_DNA"/>
</dbReference>
<feature type="region of interest" description="Disordered" evidence="1">
    <location>
        <begin position="49"/>
        <end position="155"/>
    </location>
</feature>
<sequence length="921" mass="102014">MFRGVLVLLLVAWSQVDAATHVNISIAQQPATNPADVKYVDGMAPAELRAGPQRDEDQQFQRIQERQQQVLSQSPAQPQLQQQQVSQTQQQQLSPQQLSPRQGLGLQPPVQGQPPMSQNGRLPRRRNHSRRPSIHQQPPQQSPHSGQFRQRNQQLRQNQEFERYIQSYHSHGPTVETVYESSNPSPQRYTQTSSGVSSSSSVDDAAPQKLVTIGGHRSQQLRMFERQVAAPVSNQGQSASVEAAQDSKPIYEPQPAPMQTANIAPAVSSSSSSPSSSSSSSAASSQPAAPAPALPSDSSSGYDPATSYNRPSYDPNGFSYEDGQEVDYQDQYPPEVDDGQGYEDYADQTGYQGGSGYLPPAPSRGYAPPQRPLVTKTIQIVQPALKAKKYEVRHPAIQKEFYDIEERVVIKPAGTLVVELEHPVAKIPKGETLLPLGHPHPAVASAYSNSNNGQIPSQTYNNNVPEYRPSYDAAPAAKDQQTTTIGSSVTTMPSYDQQPKDDFVESRLQQQQPLGDVTDGGKSSPSFISGVDANGNAVKINAKHLSPKMIQRAEAEQDYPRSGQRVYQQRNNFNRQPYNQDDDYFSGEYLPNVSAGSVDAKPARLELSEEKEDERPTQIIKHEHKINLPPSQHNIYLGRTSQTPLKERRIQEVPAQVTEINHYLRKHVGPTVLYSKSQAPRTYFNQPSRQRVAEELDYSAPYSQMRFSPDNHSSRLVQAPQVRYSGESQSSRLVEAPKRQEQQQEPKKEQQNTHIQIQIASDQEKSAMVATTIAPDCDRGQQRTELGQQKSQRLVEAPSSEVSATQATPSQSKAQPDVDVSLNGAAGHLKPNERVIAATAAPTDASATSETFHKRRIVVNHPFQTVREVVEHEPFTNYHQIQVNEPAPPSHYHQAYYQPALQTHGSLVHYQTSSAHGNLYG</sequence>
<feature type="region of interest" description="Disordered" evidence="1">
    <location>
        <begin position="722"/>
        <end position="755"/>
    </location>
</feature>
<feature type="compositionally biased region" description="Low complexity" evidence="1">
    <location>
        <begin position="134"/>
        <end position="155"/>
    </location>
</feature>
<evidence type="ECO:0000313" key="3">
    <source>
        <dbReference type="EMBL" id="EDV50771.1"/>
    </source>
</evidence>
<evidence type="ECO:0000256" key="1">
    <source>
        <dbReference type="SAM" id="MobiDB-lite"/>
    </source>
</evidence>
<dbReference type="OMA" id="NYHQIQV"/>
<organism evidence="3 4">
    <name type="scientific">Drosophila erecta</name>
    <name type="common">Fruit fly</name>
    <dbReference type="NCBI Taxonomy" id="7220"/>
    <lineage>
        <taxon>Eukaryota</taxon>
        <taxon>Metazoa</taxon>
        <taxon>Ecdysozoa</taxon>
        <taxon>Arthropoda</taxon>
        <taxon>Hexapoda</taxon>
        <taxon>Insecta</taxon>
        <taxon>Pterygota</taxon>
        <taxon>Neoptera</taxon>
        <taxon>Endopterygota</taxon>
        <taxon>Diptera</taxon>
        <taxon>Brachycera</taxon>
        <taxon>Muscomorpha</taxon>
        <taxon>Ephydroidea</taxon>
        <taxon>Drosophilidae</taxon>
        <taxon>Drosophila</taxon>
        <taxon>Sophophora</taxon>
    </lineage>
</organism>
<feature type="compositionally biased region" description="Low complexity" evidence="1">
    <location>
        <begin position="193"/>
        <end position="202"/>
    </location>
</feature>
<proteinExistence type="predicted"/>
<feature type="region of interest" description="Disordered" evidence="1">
    <location>
        <begin position="474"/>
        <end position="499"/>
    </location>
</feature>
<feature type="compositionally biased region" description="Polar residues" evidence="1">
    <location>
        <begin position="800"/>
        <end position="814"/>
    </location>
</feature>
<feature type="region of interest" description="Disordered" evidence="1">
    <location>
        <begin position="776"/>
        <end position="817"/>
    </location>
</feature>
<feature type="compositionally biased region" description="Polar residues" evidence="1">
    <location>
        <begin position="783"/>
        <end position="792"/>
    </location>
</feature>
<reference evidence="3 4" key="1">
    <citation type="journal article" date="2007" name="Nature">
        <title>Evolution of genes and genomes on the Drosophila phylogeny.</title>
        <authorList>
            <consortium name="Drosophila 12 Genomes Consortium"/>
            <person name="Clark A.G."/>
            <person name="Eisen M.B."/>
            <person name="Smith D.R."/>
            <person name="Bergman C.M."/>
            <person name="Oliver B."/>
            <person name="Markow T.A."/>
            <person name="Kaufman T.C."/>
            <person name="Kellis M."/>
            <person name="Gelbart W."/>
            <person name="Iyer V.N."/>
            <person name="Pollard D.A."/>
            <person name="Sackton T.B."/>
            <person name="Larracuente A.M."/>
            <person name="Singh N.D."/>
            <person name="Abad J.P."/>
            <person name="Abt D.N."/>
            <person name="Adryan B."/>
            <person name="Aguade M."/>
            <person name="Akashi H."/>
            <person name="Anderson W.W."/>
            <person name="Aquadro C.F."/>
            <person name="Ardell D.H."/>
            <person name="Arguello R."/>
            <person name="Artieri C.G."/>
            <person name="Barbash D.A."/>
            <person name="Barker D."/>
            <person name="Barsanti P."/>
            <person name="Batterham P."/>
            <person name="Batzoglou S."/>
            <person name="Begun D."/>
            <person name="Bhutkar A."/>
            <person name="Blanco E."/>
            <person name="Bosak S.A."/>
            <person name="Bradley R.K."/>
            <person name="Brand A.D."/>
            <person name="Brent M.R."/>
            <person name="Brooks A.N."/>
            <person name="Brown R.H."/>
            <person name="Butlin R.K."/>
            <person name="Caggese C."/>
            <person name="Calvi B.R."/>
            <person name="Bernardo de Carvalho A."/>
            <person name="Caspi A."/>
            <person name="Castrezana S."/>
            <person name="Celniker S.E."/>
            <person name="Chang J.L."/>
            <person name="Chapple C."/>
            <person name="Chatterji S."/>
            <person name="Chinwalla A."/>
            <person name="Civetta A."/>
            <person name="Clifton S.W."/>
            <person name="Comeron J.M."/>
            <person name="Costello J.C."/>
            <person name="Coyne J.A."/>
            <person name="Daub J."/>
            <person name="David R.G."/>
            <person name="Delcher A.L."/>
            <person name="Delehaunty K."/>
            <person name="Do C.B."/>
            <person name="Ebling H."/>
            <person name="Edwards K."/>
            <person name="Eickbush T."/>
            <person name="Evans J.D."/>
            <person name="Filipski A."/>
            <person name="Findeiss S."/>
            <person name="Freyhult E."/>
            <person name="Fulton L."/>
            <person name="Fulton R."/>
            <person name="Garcia A.C."/>
            <person name="Gardiner A."/>
            <person name="Garfield D.A."/>
            <person name="Garvin B.E."/>
            <person name="Gibson G."/>
            <person name="Gilbert D."/>
            <person name="Gnerre S."/>
            <person name="Godfrey J."/>
            <person name="Good R."/>
            <person name="Gotea V."/>
            <person name="Gravely B."/>
            <person name="Greenberg A.J."/>
            <person name="Griffiths-Jones S."/>
            <person name="Gross S."/>
            <person name="Guigo R."/>
            <person name="Gustafson E.A."/>
            <person name="Haerty W."/>
            <person name="Hahn M.W."/>
            <person name="Halligan D.L."/>
            <person name="Halpern A.L."/>
            <person name="Halter G.M."/>
            <person name="Han M.V."/>
            <person name="Heger A."/>
            <person name="Hillier L."/>
            <person name="Hinrichs A.S."/>
            <person name="Holmes I."/>
            <person name="Hoskins R.A."/>
            <person name="Hubisz M.J."/>
            <person name="Hultmark D."/>
            <person name="Huntley M.A."/>
            <person name="Jaffe D.B."/>
            <person name="Jagadeeshan S."/>
            <person name="Jeck W.R."/>
            <person name="Johnson J."/>
            <person name="Jones C.D."/>
            <person name="Jordan W.C."/>
            <person name="Karpen G.H."/>
            <person name="Kataoka E."/>
            <person name="Keightley P.D."/>
            <person name="Kheradpour P."/>
            <person name="Kirkness E.F."/>
            <person name="Koerich L.B."/>
            <person name="Kristiansen K."/>
            <person name="Kudrna D."/>
            <person name="Kulathinal R.J."/>
            <person name="Kumar S."/>
            <person name="Kwok R."/>
            <person name="Lander E."/>
            <person name="Langley C.H."/>
            <person name="Lapoint R."/>
            <person name="Lazzaro B.P."/>
            <person name="Lee S.J."/>
            <person name="Levesque L."/>
            <person name="Li R."/>
            <person name="Lin C.F."/>
            <person name="Lin M.F."/>
            <person name="Lindblad-Toh K."/>
            <person name="Llopart A."/>
            <person name="Long M."/>
            <person name="Low L."/>
            <person name="Lozovsky E."/>
            <person name="Lu J."/>
            <person name="Luo M."/>
            <person name="Machado C.A."/>
            <person name="Makalowski W."/>
            <person name="Marzo M."/>
            <person name="Matsuda M."/>
            <person name="Matzkin L."/>
            <person name="McAllister B."/>
            <person name="McBride C.S."/>
            <person name="McKernan B."/>
            <person name="McKernan K."/>
            <person name="Mendez-Lago M."/>
            <person name="Minx P."/>
            <person name="Mollenhauer M.U."/>
            <person name="Montooth K."/>
            <person name="Mount S.M."/>
            <person name="Mu X."/>
            <person name="Myers E."/>
            <person name="Negre B."/>
            <person name="Newfeld S."/>
            <person name="Nielsen R."/>
            <person name="Noor M.A."/>
            <person name="O'Grady P."/>
            <person name="Pachter L."/>
            <person name="Papaceit M."/>
            <person name="Parisi M.J."/>
            <person name="Parisi M."/>
            <person name="Parts L."/>
            <person name="Pedersen J.S."/>
            <person name="Pesole G."/>
            <person name="Phillippy A.M."/>
            <person name="Ponting C.P."/>
            <person name="Pop M."/>
            <person name="Porcelli D."/>
            <person name="Powell J.R."/>
            <person name="Prohaska S."/>
            <person name="Pruitt K."/>
            <person name="Puig M."/>
            <person name="Quesneville H."/>
            <person name="Ram K.R."/>
            <person name="Rand D."/>
            <person name="Rasmussen M.D."/>
            <person name="Reed L.K."/>
            <person name="Reenan R."/>
            <person name="Reily A."/>
            <person name="Remington K.A."/>
            <person name="Rieger T.T."/>
            <person name="Ritchie M.G."/>
            <person name="Robin C."/>
            <person name="Rogers Y.H."/>
            <person name="Rohde C."/>
            <person name="Rozas J."/>
            <person name="Rubenfield M.J."/>
            <person name="Ruiz A."/>
            <person name="Russo S."/>
            <person name="Salzberg S.L."/>
            <person name="Sanchez-Gracia A."/>
            <person name="Saranga D.J."/>
            <person name="Sato H."/>
            <person name="Schaeffer S.W."/>
            <person name="Schatz M.C."/>
            <person name="Schlenke T."/>
            <person name="Schwartz R."/>
            <person name="Segarra C."/>
            <person name="Singh R.S."/>
            <person name="Sirot L."/>
            <person name="Sirota M."/>
            <person name="Sisneros N.B."/>
            <person name="Smith C.D."/>
            <person name="Smith T.F."/>
            <person name="Spieth J."/>
            <person name="Stage D.E."/>
            <person name="Stark A."/>
            <person name="Stephan W."/>
            <person name="Strausberg R.L."/>
            <person name="Strempel S."/>
            <person name="Sturgill D."/>
            <person name="Sutton G."/>
            <person name="Sutton G.G."/>
            <person name="Tao W."/>
            <person name="Teichmann S."/>
            <person name="Tobari Y.N."/>
            <person name="Tomimura Y."/>
            <person name="Tsolas J.M."/>
            <person name="Valente V.L."/>
            <person name="Venter E."/>
            <person name="Venter J.C."/>
            <person name="Vicario S."/>
            <person name="Vieira F.G."/>
            <person name="Vilella A.J."/>
            <person name="Villasante A."/>
            <person name="Walenz B."/>
            <person name="Wang J."/>
            <person name="Wasserman M."/>
            <person name="Watts T."/>
            <person name="Wilson D."/>
            <person name="Wilson R.K."/>
            <person name="Wing R.A."/>
            <person name="Wolfner M.F."/>
            <person name="Wong A."/>
            <person name="Wong G.K."/>
            <person name="Wu C.I."/>
            <person name="Wu G."/>
            <person name="Yamamoto D."/>
            <person name="Yang H.P."/>
            <person name="Yang S.P."/>
            <person name="Yorke J.A."/>
            <person name="Yoshida K."/>
            <person name="Zdobnov E."/>
            <person name="Zhang P."/>
            <person name="Zhang Y."/>
            <person name="Zimin A.V."/>
            <person name="Baldwin J."/>
            <person name="Abdouelleil A."/>
            <person name="Abdulkadir J."/>
            <person name="Abebe A."/>
            <person name="Abera B."/>
            <person name="Abreu J."/>
            <person name="Acer S.C."/>
            <person name="Aftuck L."/>
            <person name="Alexander A."/>
            <person name="An P."/>
            <person name="Anderson E."/>
            <person name="Anderson S."/>
            <person name="Arachi H."/>
            <person name="Azer M."/>
            <person name="Bachantsang P."/>
            <person name="Barry A."/>
            <person name="Bayul T."/>
            <person name="Berlin A."/>
            <person name="Bessette D."/>
            <person name="Bloom T."/>
            <person name="Blye J."/>
            <person name="Boguslavskiy L."/>
            <person name="Bonnet C."/>
            <person name="Boukhgalter B."/>
            <person name="Bourzgui I."/>
            <person name="Brown A."/>
            <person name="Cahill P."/>
            <person name="Channer S."/>
            <person name="Cheshatsang Y."/>
            <person name="Chuda L."/>
            <person name="Citroen M."/>
            <person name="Collymore A."/>
            <person name="Cooke P."/>
            <person name="Costello M."/>
            <person name="D'Aco K."/>
            <person name="Daza R."/>
            <person name="De Haan G."/>
            <person name="DeGray S."/>
            <person name="DeMaso C."/>
            <person name="Dhargay N."/>
            <person name="Dooley K."/>
            <person name="Dooley E."/>
            <person name="Doricent M."/>
            <person name="Dorje P."/>
            <person name="Dorjee K."/>
            <person name="Dupes A."/>
            <person name="Elong R."/>
            <person name="Falk J."/>
            <person name="Farina A."/>
            <person name="Faro S."/>
            <person name="Ferguson D."/>
            <person name="Fisher S."/>
            <person name="Foley C.D."/>
            <person name="Franke A."/>
            <person name="Friedrich D."/>
            <person name="Gadbois L."/>
            <person name="Gearin G."/>
            <person name="Gearin C.R."/>
            <person name="Giannoukos G."/>
            <person name="Goode T."/>
            <person name="Graham J."/>
            <person name="Grandbois E."/>
            <person name="Grewal S."/>
            <person name="Gyaltsen K."/>
            <person name="Hafez N."/>
            <person name="Hagos B."/>
            <person name="Hall J."/>
            <person name="Henson C."/>
            <person name="Hollinger A."/>
            <person name="Honan T."/>
            <person name="Huard M.D."/>
            <person name="Hughes L."/>
            <person name="Hurhula B."/>
            <person name="Husby M.E."/>
            <person name="Kamat A."/>
            <person name="Kanga B."/>
            <person name="Kashin S."/>
            <person name="Khazanovich D."/>
            <person name="Kisner P."/>
            <person name="Lance K."/>
            <person name="Lara M."/>
            <person name="Lee W."/>
            <person name="Lennon N."/>
            <person name="Letendre F."/>
            <person name="LeVine R."/>
            <person name="Lipovsky A."/>
            <person name="Liu X."/>
            <person name="Liu J."/>
            <person name="Liu S."/>
            <person name="Lokyitsang T."/>
            <person name="Lokyitsang Y."/>
            <person name="Lubonja R."/>
            <person name="Lui A."/>
            <person name="MacDonald P."/>
            <person name="Magnisalis V."/>
            <person name="Maru K."/>
            <person name="Matthews C."/>
            <person name="McCusker W."/>
            <person name="McDonough S."/>
            <person name="Mehta T."/>
            <person name="Meldrim J."/>
            <person name="Meneus L."/>
            <person name="Mihai O."/>
            <person name="Mihalev A."/>
            <person name="Mihova T."/>
            <person name="Mittelman R."/>
            <person name="Mlenga V."/>
            <person name="Montmayeur A."/>
            <person name="Mulrain L."/>
            <person name="Navidi A."/>
            <person name="Naylor J."/>
            <person name="Negash T."/>
            <person name="Nguyen T."/>
            <person name="Nguyen N."/>
            <person name="Nicol R."/>
            <person name="Norbu C."/>
            <person name="Norbu N."/>
            <person name="Novod N."/>
            <person name="O'Neill B."/>
            <person name="Osman S."/>
            <person name="Markiewicz E."/>
            <person name="Oyono O.L."/>
            <person name="Patti C."/>
            <person name="Phunkhang P."/>
            <person name="Pierre F."/>
            <person name="Priest M."/>
            <person name="Raghuraman S."/>
            <person name="Rege F."/>
            <person name="Reyes R."/>
            <person name="Rise C."/>
            <person name="Rogov P."/>
            <person name="Ross K."/>
            <person name="Ryan E."/>
            <person name="Settipalli S."/>
            <person name="Shea T."/>
            <person name="Sherpa N."/>
            <person name="Shi L."/>
            <person name="Shih D."/>
            <person name="Sparrow T."/>
            <person name="Spaulding J."/>
            <person name="Stalker J."/>
            <person name="Stange-Thomann N."/>
            <person name="Stavropoulos S."/>
            <person name="Stone C."/>
            <person name="Strader C."/>
            <person name="Tesfaye S."/>
            <person name="Thomson T."/>
            <person name="Thoulutsang Y."/>
            <person name="Thoulutsang D."/>
            <person name="Topham K."/>
            <person name="Topping I."/>
            <person name="Tsamla T."/>
            <person name="Vassiliev H."/>
            <person name="Vo A."/>
            <person name="Wangchuk T."/>
            <person name="Wangdi T."/>
            <person name="Weiand M."/>
            <person name="Wilkinson J."/>
            <person name="Wilson A."/>
            <person name="Yadav S."/>
            <person name="Young G."/>
            <person name="Yu Q."/>
            <person name="Zembek L."/>
            <person name="Zhong D."/>
            <person name="Zimmer A."/>
            <person name="Zwirko Z."/>
            <person name="Jaffe D.B."/>
            <person name="Alvarez P."/>
            <person name="Brockman W."/>
            <person name="Butler J."/>
            <person name="Chin C."/>
            <person name="Gnerre S."/>
            <person name="Grabherr M."/>
            <person name="Kleber M."/>
            <person name="Mauceli E."/>
            <person name="MacCallum I."/>
        </authorList>
    </citation>
    <scope>NUCLEOTIDE SEQUENCE [LARGE SCALE GENOMIC DNA]</scope>
    <source>
        <strain evidence="3 4">TSC#14021-0224.01</strain>
    </source>
</reference>
<evidence type="ECO:0000313" key="4">
    <source>
        <dbReference type="Proteomes" id="UP000008711"/>
    </source>
</evidence>
<protein>
    <recommendedName>
        <fullName evidence="5">DUF4794 domain-containing protein</fullName>
    </recommendedName>
</protein>